<feature type="domain" description="NAD-dependent epimerase/dehydratase" evidence="2">
    <location>
        <begin position="4"/>
        <end position="238"/>
    </location>
</feature>
<dbReference type="Gene3D" id="3.40.50.720">
    <property type="entry name" value="NAD(P)-binding Rossmann-like Domain"/>
    <property type="match status" value="1"/>
</dbReference>
<dbReference type="EMBL" id="WBKO01000001">
    <property type="protein sequence ID" value="MDV2481744.1"/>
    <property type="molecule type" value="Genomic_DNA"/>
</dbReference>
<dbReference type="InterPro" id="IPR001509">
    <property type="entry name" value="Epimerase_deHydtase"/>
</dbReference>
<proteinExistence type="inferred from homology"/>
<dbReference type="Pfam" id="PF01370">
    <property type="entry name" value="Epimerase"/>
    <property type="match status" value="1"/>
</dbReference>
<comment type="similarity">
    <text evidence="1">Belongs to the NAD(P)-dependent epimerase/dehydratase family.</text>
</comment>
<reference evidence="3 4" key="1">
    <citation type="submission" date="2019-10" db="EMBL/GenBank/DDBJ databases">
        <title>Isolation and characterization of Methanoculleus sp. Wushi-C6 from a hot spring well.</title>
        <authorList>
            <person name="Chen S.-C."/>
            <person name="Lan Z.-H."/>
            <person name="You Y.-T."/>
            <person name="Lai M.-C."/>
        </authorList>
    </citation>
    <scope>NUCLEOTIDE SEQUENCE [LARGE SCALE GENOMIC DNA]</scope>
    <source>
        <strain evidence="3 4">Wushi-C6</strain>
    </source>
</reference>
<accession>A0ABU3X107</accession>
<dbReference type="PRINTS" id="PR01713">
    <property type="entry name" value="NUCEPIMERASE"/>
</dbReference>
<name>A0ABU3X107_9EURY</name>
<gene>
    <name evidence="3" type="ORF">F8E02_06930</name>
</gene>
<evidence type="ECO:0000259" key="2">
    <source>
        <dbReference type="Pfam" id="PF01370"/>
    </source>
</evidence>
<dbReference type="RefSeq" id="WP_317064766.1">
    <property type="nucleotide sequence ID" value="NZ_WBKO01000001.1"/>
</dbReference>
<evidence type="ECO:0000313" key="3">
    <source>
        <dbReference type="EMBL" id="MDV2481744.1"/>
    </source>
</evidence>
<evidence type="ECO:0000313" key="4">
    <source>
        <dbReference type="Proteomes" id="UP001281203"/>
    </source>
</evidence>
<protein>
    <submittedName>
        <fullName evidence="3">SDR family oxidoreductase</fullName>
    </submittedName>
</protein>
<dbReference type="InterPro" id="IPR036291">
    <property type="entry name" value="NAD(P)-bd_dom_sf"/>
</dbReference>
<dbReference type="Proteomes" id="UP001281203">
    <property type="component" value="Unassembled WGS sequence"/>
</dbReference>
<dbReference type="CDD" id="cd05256">
    <property type="entry name" value="UDP_AE_SDR_e"/>
    <property type="match status" value="1"/>
</dbReference>
<dbReference type="Gene3D" id="3.90.25.10">
    <property type="entry name" value="UDP-galactose 4-epimerase, domain 1"/>
    <property type="match status" value="1"/>
</dbReference>
<dbReference type="PANTHER" id="PTHR43000">
    <property type="entry name" value="DTDP-D-GLUCOSE 4,6-DEHYDRATASE-RELATED"/>
    <property type="match status" value="1"/>
</dbReference>
<dbReference type="SUPFAM" id="SSF51735">
    <property type="entry name" value="NAD(P)-binding Rossmann-fold domains"/>
    <property type="match status" value="1"/>
</dbReference>
<comment type="caution">
    <text evidence="3">The sequence shown here is derived from an EMBL/GenBank/DDBJ whole genome shotgun (WGS) entry which is preliminary data.</text>
</comment>
<organism evidence="3 4">
    <name type="scientific">Methanoculleus caldifontis</name>
    <dbReference type="NCBI Taxonomy" id="2651577"/>
    <lineage>
        <taxon>Archaea</taxon>
        <taxon>Methanobacteriati</taxon>
        <taxon>Methanobacteriota</taxon>
        <taxon>Stenosarchaea group</taxon>
        <taxon>Methanomicrobia</taxon>
        <taxon>Methanomicrobiales</taxon>
        <taxon>Methanomicrobiaceae</taxon>
        <taxon>Methanoculleus</taxon>
    </lineage>
</organism>
<keyword evidence="4" id="KW-1185">Reference proteome</keyword>
<evidence type="ECO:0000256" key="1">
    <source>
        <dbReference type="ARBA" id="ARBA00007637"/>
    </source>
</evidence>
<sequence>MRYIVTGGAGFIGSNLAEHLSRDHEVVIVDDLTSGQRQNIERIMDNSRVTFVEGSVTDLDLLMEIFAGADGIFHQAAIASVPRSVKDPLETNAVNAAGTVNVLWAAKECGVPSVVTASTSAIYGDDPVFPKRETMAPTPLSPYAVSKLAGEYYGKVFADLYGIRTVFLRYFNVFGPRQDPNSEYAAVIPKFITRLLDGKPPIVYGDGEQTRDFIFVADVVQANIRAMESEARGVFNIAGGRRISLNELAASLSEITGVDLRPVYEPPRAGDVRDSLAEISRAEEAFGFSPRYTLEAGLRETVEWFRDGRGGRRR</sequence>